<comment type="caution">
    <text evidence="1">The sequence shown here is derived from an EMBL/GenBank/DDBJ whole genome shotgun (WGS) entry which is preliminary data.</text>
</comment>
<keyword evidence="2" id="KW-1185">Reference proteome</keyword>
<dbReference type="RefSeq" id="XP_028487300.1">
    <property type="nucleotide sequence ID" value="XM_028625467.1"/>
</dbReference>
<name>A0A443I0Q8_BYSSP</name>
<dbReference type="VEuPathDB" id="FungiDB:C8Q69DRAFT_144234"/>
<protein>
    <submittedName>
        <fullName evidence="1">Uncharacterized protein</fullName>
    </submittedName>
</protein>
<accession>A0A443I0Q8</accession>
<reference evidence="1 2" key="1">
    <citation type="journal article" date="2018" name="Front. Microbiol.">
        <title>Genomic and genetic insights into a cosmopolitan fungus, Paecilomyces variotii (Eurotiales).</title>
        <authorList>
            <person name="Urquhart A.S."/>
            <person name="Mondo S.J."/>
            <person name="Makela M.R."/>
            <person name="Hane J.K."/>
            <person name="Wiebenga A."/>
            <person name="He G."/>
            <person name="Mihaltcheva S."/>
            <person name="Pangilinan J."/>
            <person name="Lipzen A."/>
            <person name="Barry K."/>
            <person name="de Vries R.P."/>
            <person name="Grigoriev I.V."/>
            <person name="Idnurm A."/>
        </authorList>
    </citation>
    <scope>NUCLEOTIDE SEQUENCE [LARGE SCALE GENOMIC DNA]</scope>
    <source>
        <strain evidence="1 2">CBS 101075</strain>
    </source>
</reference>
<organism evidence="1 2">
    <name type="scientific">Byssochlamys spectabilis</name>
    <name type="common">Paecilomyces variotii</name>
    <dbReference type="NCBI Taxonomy" id="264951"/>
    <lineage>
        <taxon>Eukaryota</taxon>
        <taxon>Fungi</taxon>
        <taxon>Dikarya</taxon>
        <taxon>Ascomycota</taxon>
        <taxon>Pezizomycotina</taxon>
        <taxon>Eurotiomycetes</taxon>
        <taxon>Eurotiomycetidae</taxon>
        <taxon>Eurotiales</taxon>
        <taxon>Thermoascaceae</taxon>
        <taxon>Paecilomyces</taxon>
    </lineage>
</organism>
<dbReference type="AlphaFoldDB" id="A0A443I0Q8"/>
<evidence type="ECO:0000313" key="1">
    <source>
        <dbReference type="EMBL" id="RWQ97655.1"/>
    </source>
</evidence>
<gene>
    <name evidence="1" type="ORF">C8Q69DRAFT_144234</name>
</gene>
<proteinExistence type="predicted"/>
<dbReference type="Proteomes" id="UP000283841">
    <property type="component" value="Unassembled WGS sequence"/>
</dbReference>
<evidence type="ECO:0000313" key="2">
    <source>
        <dbReference type="Proteomes" id="UP000283841"/>
    </source>
</evidence>
<sequence length="210" mass="24639">MVERLLDFLHLDLLAQFVRSFKNALTDPPDVRAQKDWISEYECDEQRGVELLQLKHYWEDEKRELIRETARKSTAKDIDENYTKTLKAYDREIANVRQRLFIHQNAMKKLLEEKIDMSYTRSWELPRRRTRQGFSLAWLKESKICARTGGCCGRPCACCEKPLVTHLERCSGLFEKGKKVVGLYGHCTTNCRCCILYRRLPKKELSVGSS</sequence>
<dbReference type="GeneID" id="39594744"/>
<dbReference type="EMBL" id="RCNU01000002">
    <property type="protein sequence ID" value="RWQ97655.1"/>
    <property type="molecule type" value="Genomic_DNA"/>
</dbReference>